<dbReference type="EMBL" id="CAJGYO010000002">
    <property type="protein sequence ID" value="CAD6214233.1"/>
    <property type="molecule type" value="Genomic_DNA"/>
</dbReference>
<protein>
    <submittedName>
        <fullName evidence="2">Uncharacterized protein</fullName>
    </submittedName>
</protein>
<keyword evidence="1" id="KW-0732">Signal</keyword>
<proteinExistence type="predicted"/>
<name>A0A811N3I9_9POAL</name>
<feature type="signal peptide" evidence="1">
    <location>
        <begin position="1"/>
        <end position="26"/>
    </location>
</feature>
<evidence type="ECO:0000256" key="1">
    <source>
        <dbReference type="SAM" id="SignalP"/>
    </source>
</evidence>
<dbReference type="OrthoDB" id="10056816at2759"/>
<keyword evidence="3" id="KW-1185">Reference proteome</keyword>
<reference evidence="2" key="1">
    <citation type="submission" date="2020-10" db="EMBL/GenBank/DDBJ databases">
        <authorList>
            <person name="Han B."/>
            <person name="Lu T."/>
            <person name="Zhao Q."/>
            <person name="Huang X."/>
            <person name="Zhao Y."/>
        </authorList>
    </citation>
    <scope>NUCLEOTIDE SEQUENCE</scope>
</reference>
<dbReference type="AlphaFoldDB" id="A0A811N3I9"/>
<gene>
    <name evidence="2" type="ORF">NCGR_LOCUS9674</name>
</gene>
<evidence type="ECO:0000313" key="3">
    <source>
        <dbReference type="Proteomes" id="UP000604825"/>
    </source>
</evidence>
<evidence type="ECO:0000313" key="2">
    <source>
        <dbReference type="EMBL" id="CAD6214233.1"/>
    </source>
</evidence>
<sequence>MAFWQARDFLFCGVCGTLLTFDSVRSASCPLCGFKRDAKEIEGKQIQYTMTAEDIRRGLKTPTEDIVVQRPLSNKFCYSGIFTNLVFANRQINPVKTATIQKPNITACRCVQQMRERRYSTRVQNAALTSKKTEGLFNHFYGYGIGAKEISSVDLTNDVKIVVAVYSLTLLHGCADPCVVPNFLFFCNCQTSF</sequence>
<feature type="chain" id="PRO_5032790151" evidence="1">
    <location>
        <begin position="27"/>
        <end position="193"/>
    </location>
</feature>
<comment type="caution">
    <text evidence="2">The sequence shown here is derived from an EMBL/GenBank/DDBJ whole genome shotgun (WGS) entry which is preliminary data.</text>
</comment>
<dbReference type="Proteomes" id="UP000604825">
    <property type="component" value="Unassembled WGS sequence"/>
</dbReference>
<organism evidence="2 3">
    <name type="scientific">Miscanthus lutarioriparius</name>
    <dbReference type="NCBI Taxonomy" id="422564"/>
    <lineage>
        <taxon>Eukaryota</taxon>
        <taxon>Viridiplantae</taxon>
        <taxon>Streptophyta</taxon>
        <taxon>Embryophyta</taxon>
        <taxon>Tracheophyta</taxon>
        <taxon>Spermatophyta</taxon>
        <taxon>Magnoliopsida</taxon>
        <taxon>Liliopsida</taxon>
        <taxon>Poales</taxon>
        <taxon>Poaceae</taxon>
        <taxon>PACMAD clade</taxon>
        <taxon>Panicoideae</taxon>
        <taxon>Andropogonodae</taxon>
        <taxon>Andropogoneae</taxon>
        <taxon>Saccharinae</taxon>
        <taxon>Miscanthus</taxon>
    </lineage>
</organism>
<accession>A0A811N3I9</accession>